<dbReference type="Proteomes" id="UP000520767">
    <property type="component" value="Unassembled WGS sequence"/>
</dbReference>
<gene>
    <name evidence="3" type="ORF">FHR82_001208</name>
</gene>
<dbReference type="AlphaFoldDB" id="A0A7W7Q192"/>
<comment type="caution">
    <text evidence="3">The sequence shown here is derived from an EMBL/GenBank/DDBJ whole genome shotgun (WGS) entry which is preliminary data.</text>
</comment>
<evidence type="ECO:0000313" key="3">
    <source>
        <dbReference type="EMBL" id="MBB4904998.1"/>
    </source>
</evidence>
<reference evidence="3 4" key="1">
    <citation type="submission" date="2020-08" db="EMBL/GenBank/DDBJ databases">
        <title>Genomic Encyclopedia of Type Strains, Phase III (KMG-III): the genomes of soil and plant-associated and newly described type strains.</title>
        <authorList>
            <person name="Whitman W."/>
        </authorList>
    </citation>
    <scope>NUCLEOTIDE SEQUENCE [LARGE SCALE GENOMIC DNA]</scope>
    <source>
        <strain evidence="3 4">CECT 8960</strain>
    </source>
</reference>
<feature type="compositionally biased region" description="Low complexity" evidence="1">
    <location>
        <begin position="42"/>
        <end position="52"/>
    </location>
</feature>
<dbReference type="RefSeq" id="WP_184809162.1">
    <property type="nucleotide sequence ID" value="NZ_JACHJQ010000001.1"/>
</dbReference>
<evidence type="ECO:0008006" key="5">
    <source>
        <dbReference type="Google" id="ProtNLM"/>
    </source>
</evidence>
<name>A0A7W7Q192_9PSEU</name>
<keyword evidence="2" id="KW-0732">Signal</keyword>
<evidence type="ECO:0000256" key="1">
    <source>
        <dbReference type="SAM" id="MobiDB-lite"/>
    </source>
</evidence>
<dbReference type="EMBL" id="JACHJQ010000001">
    <property type="protein sequence ID" value="MBB4904998.1"/>
    <property type="molecule type" value="Genomic_DNA"/>
</dbReference>
<protein>
    <recommendedName>
        <fullName evidence="5">Serine/threonine protein kinase</fullName>
    </recommendedName>
</protein>
<feature type="compositionally biased region" description="Pro residues" evidence="1">
    <location>
        <begin position="53"/>
        <end position="70"/>
    </location>
</feature>
<organism evidence="3 4">
    <name type="scientific">Actinophytocola algeriensis</name>
    <dbReference type="NCBI Taxonomy" id="1768010"/>
    <lineage>
        <taxon>Bacteria</taxon>
        <taxon>Bacillati</taxon>
        <taxon>Actinomycetota</taxon>
        <taxon>Actinomycetes</taxon>
        <taxon>Pseudonocardiales</taxon>
        <taxon>Pseudonocardiaceae</taxon>
    </lineage>
</organism>
<feature type="chain" id="PRO_5030626689" description="Serine/threonine protein kinase" evidence="2">
    <location>
        <begin position="26"/>
        <end position="240"/>
    </location>
</feature>
<feature type="signal peptide" evidence="2">
    <location>
        <begin position="1"/>
        <end position="25"/>
    </location>
</feature>
<sequence length="240" mass="23746">MAQRGPLVTAAVVVAGLVGLMAANASGGLVTAGNTTPGQENVAATETTQPPVTTEPPAPPVTTTEPPAPPASTTTDLPAPPEPEFPAEAVFAGRAADSPMAIAVAVKGDEAAAYLCDGANVETWLKGTAVEGTVDLKSKDGANTLTAELTGENLNGTITIAGQPLQFSLAPAQAPAGLYRGEGDTTTLGWIILPDGTQVGIARSASGNAPAPALDPAKGAVTVRGERVGAEKVSGETTFG</sequence>
<evidence type="ECO:0000256" key="2">
    <source>
        <dbReference type="SAM" id="SignalP"/>
    </source>
</evidence>
<feature type="region of interest" description="Disordered" evidence="1">
    <location>
        <begin position="32"/>
        <end position="83"/>
    </location>
</feature>
<evidence type="ECO:0000313" key="4">
    <source>
        <dbReference type="Proteomes" id="UP000520767"/>
    </source>
</evidence>
<proteinExistence type="predicted"/>
<accession>A0A7W7Q192</accession>
<keyword evidence="4" id="KW-1185">Reference proteome</keyword>